<evidence type="ECO:0000313" key="4">
    <source>
        <dbReference type="Proteomes" id="UP001377337"/>
    </source>
</evidence>
<name>A0ABZ2NMR8_9BACI</name>
<proteinExistence type="predicted"/>
<evidence type="ECO:0000259" key="2">
    <source>
        <dbReference type="Pfam" id="PF13152"/>
    </source>
</evidence>
<keyword evidence="3" id="KW-0614">Plasmid</keyword>
<dbReference type="Proteomes" id="UP001377337">
    <property type="component" value="Plasmid unnamed1"/>
</dbReference>
<geneLocation type="plasmid" evidence="3 4">
    <name>unnamed1</name>
</geneLocation>
<dbReference type="EMBL" id="CP147408">
    <property type="protein sequence ID" value="WXB99131.1"/>
    <property type="molecule type" value="Genomic_DNA"/>
</dbReference>
<accession>A0ABZ2NMR8</accession>
<dbReference type="Gene3D" id="1.10.1660.10">
    <property type="match status" value="1"/>
</dbReference>
<reference evidence="3 4" key="1">
    <citation type="submission" date="2024-02" db="EMBL/GenBank/DDBJ databases">
        <title>Seven novel Bacillus-like species.</title>
        <authorList>
            <person name="Liu G."/>
        </authorList>
    </citation>
    <scope>NUCLEOTIDE SEQUENCE [LARGE SCALE GENOMIC DNA]</scope>
    <source>
        <strain evidence="3 4">FJAT-52054</strain>
        <plasmid evidence="3 4">unnamed1</plasmid>
    </source>
</reference>
<evidence type="ECO:0000313" key="3">
    <source>
        <dbReference type="EMBL" id="WXB99131.1"/>
    </source>
</evidence>
<feature type="domain" description="DUF3967" evidence="2">
    <location>
        <begin position="145"/>
        <end position="171"/>
    </location>
</feature>
<evidence type="ECO:0000256" key="1">
    <source>
        <dbReference type="SAM" id="MobiDB-lite"/>
    </source>
</evidence>
<dbReference type="RefSeq" id="WP_338782454.1">
    <property type="nucleotide sequence ID" value="NZ_CP147408.1"/>
</dbReference>
<protein>
    <submittedName>
        <fullName evidence="3">DUF3967 domain-containing protein</fullName>
    </submittedName>
</protein>
<gene>
    <name evidence="3" type="ORF">WCV65_21140</name>
</gene>
<dbReference type="InterPro" id="IPR025052">
    <property type="entry name" value="DUF3967"/>
</dbReference>
<dbReference type="Pfam" id="PF13152">
    <property type="entry name" value="DUF3967"/>
    <property type="match status" value="1"/>
</dbReference>
<sequence>MEQFEKAFTPKEISLTLDVGDSTLRKWCIALEKAGYQFMRSEKNNRLFVEGDVTVLRHLKDLVQNHSMQISNASIVIVDRFGKGAFLPRTGIVPAENIEEQRDSDRSNNQLISVLMEHIEQQKEFNQALVKRLDEQQTYIEDSLKKRDEMLMKSIRESQETKKLIAATNEKMDKKEEEQAKEEPKSIWQRLFGG</sequence>
<organism evidence="3 4">
    <name type="scientific">Metabacillus sediminis</name>
    <dbReference type="NCBI Taxonomy" id="3117746"/>
    <lineage>
        <taxon>Bacteria</taxon>
        <taxon>Bacillati</taxon>
        <taxon>Bacillota</taxon>
        <taxon>Bacilli</taxon>
        <taxon>Bacillales</taxon>
        <taxon>Bacillaceae</taxon>
        <taxon>Metabacillus</taxon>
    </lineage>
</organism>
<keyword evidence="4" id="KW-1185">Reference proteome</keyword>
<feature type="region of interest" description="Disordered" evidence="1">
    <location>
        <begin position="169"/>
        <end position="194"/>
    </location>
</feature>
<feature type="compositionally biased region" description="Basic and acidic residues" evidence="1">
    <location>
        <begin position="170"/>
        <end position="185"/>
    </location>
</feature>